<dbReference type="InterPro" id="IPR025667">
    <property type="entry name" value="SprB_repeat"/>
</dbReference>
<dbReference type="Pfam" id="PF17963">
    <property type="entry name" value="Big_9"/>
    <property type="match status" value="1"/>
</dbReference>
<evidence type="ECO:0000313" key="3">
    <source>
        <dbReference type="Proteomes" id="UP001198402"/>
    </source>
</evidence>
<sequence>MFLLAIPIFGFTQVVGQQEPSIRTGVTFQWFDIQDTNGNGDISDTENNRPATIQSITIDGNVFNTFAVPNGYQLTRLGPGGHNLNNIRSNGGQVIGTSITATPNINDNTAWDDAALVAFQSRNLNHFFASNGNGRNICLDFDDVNGTNGVPETDAQLQTLFYSPAIPSNAGGILAVTERGGNNCFYVRFIGTLPGSTTETVLGDTFIRTDGNLTGGDGPNAPSGGLVPASGSDYWESDREIDNGQSIAIALYELNRIAPTGSLITKIEFISSTSDDGDGKFFILQKYASDQQEFNCIDGTFNGDLKVKNNAPLGSTYSIVTPPSPAGQSFTFNPDGTYTYVPSPGFTGDVTFEFEVCLPAPNTSVCDTAEVTLSFVELPDDPTFTIFCTGTPNIYNLTIDSPLGSEYEYTLDNGVTYQDSPNFTDLAPGSYTLLVRNKLVGCETPYTSNPILITLLGASVVETDVDCFGENTGSIDLTVNGGYAPYTFSWSNGATTEDLNNIGAGTYTVSITDSNGCTFTDSYTISEPSEALTTSINSSTDVLCKGDATGAVDLTVSGGTAPYTYAWNSGQTTQDLINIIAGNYSVTVTDANGCTSTIQQSIDEPTDSLSASITNTTNIDCNGNSTGSFTSEASGGTSPFQYSIDGGTTNQATGLFENLTDGNYTVLVTDANNCTTTVNVSLTEPDVLGISIDSVTDVDCTGEATGDILTTVVGGTQPYTFSWSNSATTQNLNDVTAGSYTVTVTDANGCTASTSTTISEPSSPLSLNISKTDANTAQGCTNGEASADVSGGTAPYSYQWSASASNQTTTTATNLPVGSHSVTVTDANGCELTQSIVIVCVNTCDAEITIGTITNVLCVGDATGAGTVTASSNANPSATFTFTWSNGQVDAGVTSSTINNVTAGVYDVSVTIDGTVCQPVEETISITEPTNALNLSASATDELGPSTGDGTASASASGGVSPYTYSWSPGGETTQNISGLSSGSYTVTVTDANGCTESATVMVNPGTCNNLSISGTSTPVVCNGESNGSVTAVVSNGTGPFTYSWDTLPDTTSSVSGIPAGNYTVTVTDQTTLCTQSTTITVNEPTALSTGIAVTNILCNGEATGSVDLTVNGGTPPYTYLWNTGATTEDLINVIAGNYSVTVTDANGCTASNSANVIEPAEKVSGSITQITNVECLGESTGSFEASGSGGVPPYSYSIDGGSTSQSSGLFENLSAGNYTILITDANGCTFNISDTIDTDDTESPIISVPATIIIEGCTASDITNTSAVFPFSTVTSGDIQSEFATNPSYNASDDFNIQSLTYIDVVTSTNNCPITVLRTFTITDNCSNTATATQTITVQDTTPPTITAPADVTIECTEDESSANTGVATG</sequence>
<feature type="compositionally biased region" description="Low complexity" evidence="1">
    <location>
        <begin position="944"/>
        <end position="959"/>
    </location>
</feature>
<dbReference type="EMBL" id="JAIUJS010000016">
    <property type="protein sequence ID" value="MCA0154511.1"/>
    <property type="molecule type" value="Genomic_DNA"/>
</dbReference>
<dbReference type="Gene3D" id="2.60.40.740">
    <property type="match status" value="6"/>
</dbReference>
<organism evidence="2 3">
    <name type="scientific">Winogradskyella vincentii</name>
    <dbReference type="NCBI Taxonomy" id="2877122"/>
    <lineage>
        <taxon>Bacteria</taxon>
        <taxon>Pseudomonadati</taxon>
        <taxon>Bacteroidota</taxon>
        <taxon>Flavobacteriia</taxon>
        <taxon>Flavobacteriales</taxon>
        <taxon>Flavobacteriaceae</taxon>
        <taxon>Winogradskyella</taxon>
    </lineage>
</organism>
<evidence type="ECO:0000256" key="1">
    <source>
        <dbReference type="SAM" id="MobiDB-lite"/>
    </source>
</evidence>
<feature type="region of interest" description="Disordered" evidence="1">
    <location>
        <begin position="938"/>
        <end position="959"/>
    </location>
</feature>
<dbReference type="RefSeq" id="WP_224479456.1">
    <property type="nucleotide sequence ID" value="NZ_JAIUJS010000016.1"/>
</dbReference>
<keyword evidence="3" id="KW-1185">Reference proteome</keyword>
<protein>
    <recommendedName>
        <fullName evidence="4">SprB repeat-containing protein</fullName>
    </recommendedName>
</protein>
<gene>
    <name evidence="2" type="ORF">LBV24_14895</name>
</gene>
<comment type="caution">
    <text evidence="2">The sequence shown here is derived from an EMBL/GenBank/DDBJ whole genome shotgun (WGS) entry which is preliminary data.</text>
</comment>
<accession>A0ABS7Y3K7</accession>
<dbReference type="Proteomes" id="UP001198402">
    <property type="component" value="Unassembled WGS sequence"/>
</dbReference>
<name>A0ABS7Y3K7_9FLAO</name>
<dbReference type="Pfam" id="PF13573">
    <property type="entry name" value="SprB"/>
    <property type="match status" value="10"/>
</dbReference>
<evidence type="ECO:0008006" key="4">
    <source>
        <dbReference type="Google" id="ProtNLM"/>
    </source>
</evidence>
<reference evidence="3" key="1">
    <citation type="submission" date="2023-07" db="EMBL/GenBank/DDBJ databases">
        <authorList>
            <person name="Yue Y."/>
        </authorList>
    </citation>
    <scope>NUCLEOTIDE SEQUENCE [LARGE SCALE GENOMIC DNA]</scope>
    <source>
        <strain evidence="3">2Y89</strain>
    </source>
</reference>
<proteinExistence type="predicted"/>
<evidence type="ECO:0000313" key="2">
    <source>
        <dbReference type="EMBL" id="MCA0154511.1"/>
    </source>
</evidence>
<feature type="non-terminal residue" evidence="2">
    <location>
        <position position="1371"/>
    </location>
</feature>